<evidence type="ECO:0000256" key="3">
    <source>
        <dbReference type="ARBA" id="ARBA00022989"/>
    </source>
</evidence>
<sequence>MTVFELLFMLVTVFWLAEFFIFRNDRSDSDDQERRSFPLIFIMVVLTVGSSLILREGKIGITTAPWVWWTGLILYASGTFLRYWGILHLKEQFTRNVAVRRGDRLVSSGPYRLLRHPLYTGLFFIIVGFCLGTGNVYPAVLFGIMITVALLHRIRLEEAMLTKEHGEMYREWCVKRYRFIPFVY</sequence>
<feature type="transmembrane region" description="Helical" evidence="5">
    <location>
        <begin position="36"/>
        <end position="54"/>
    </location>
</feature>
<evidence type="ECO:0000256" key="2">
    <source>
        <dbReference type="ARBA" id="ARBA00022692"/>
    </source>
</evidence>
<dbReference type="GO" id="GO:0004671">
    <property type="term" value="F:protein C-terminal S-isoprenylcysteine carboxyl O-methyltransferase activity"/>
    <property type="evidence" value="ECO:0007669"/>
    <property type="project" value="InterPro"/>
</dbReference>
<keyword evidence="6" id="KW-0489">Methyltransferase</keyword>
<dbReference type="InterPro" id="IPR007269">
    <property type="entry name" value="ICMT_MeTrfase"/>
</dbReference>
<dbReference type="RefSeq" id="WP_160839650.1">
    <property type="nucleotide sequence ID" value="NZ_WMET01000006.1"/>
</dbReference>
<evidence type="ECO:0000256" key="5">
    <source>
        <dbReference type="SAM" id="Phobius"/>
    </source>
</evidence>
<dbReference type="PANTHER" id="PTHR12714:SF9">
    <property type="entry name" value="PROTEIN-S-ISOPRENYLCYSTEINE O-METHYLTRANSFERASE"/>
    <property type="match status" value="1"/>
</dbReference>
<dbReference type="AlphaFoldDB" id="A0A845DVK6"/>
<comment type="caution">
    <text evidence="6">The sequence shown here is derived from an EMBL/GenBank/DDBJ whole genome shotgun (WGS) entry which is preliminary data.</text>
</comment>
<dbReference type="Pfam" id="PF04140">
    <property type="entry name" value="ICMT"/>
    <property type="match status" value="1"/>
</dbReference>
<keyword evidence="3 5" id="KW-1133">Transmembrane helix</keyword>
<evidence type="ECO:0000313" key="6">
    <source>
        <dbReference type="EMBL" id="MYL21701.1"/>
    </source>
</evidence>
<protein>
    <submittedName>
        <fullName evidence="6">Isoprenylcysteine carboxylmethyltransferase family protein</fullName>
    </submittedName>
</protein>
<reference evidence="6 7" key="1">
    <citation type="submission" date="2019-11" db="EMBL/GenBank/DDBJ databases">
        <title>Genome sequences of 17 halophilic strains isolated from different environments.</title>
        <authorList>
            <person name="Furrow R.E."/>
        </authorList>
    </citation>
    <scope>NUCLEOTIDE SEQUENCE [LARGE SCALE GENOMIC DNA]</scope>
    <source>
        <strain evidence="6 7">22511_23_Filter</strain>
    </source>
</reference>
<dbReference type="Gene3D" id="1.20.120.1630">
    <property type="match status" value="1"/>
</dbReference>
<keyword evidence="6" id="KW-0808">Transferase</keyword>
<dbReference type="GO" id="GO:0032259">
    <property type="term" value="P:methylation"/>
    <property type="evidence" value="ECO:0007669"/>
    <property type="project" value="UniProtKB-KW"/>
</dbReference>
<comment type="subcellular location">
    <subcellularLocation>
        <location evidence="1">Membrane</location>
        <topology evidence="1">Multi-pass membrane protein</topology>
    </subcellularLocation>
</comment>
<accession>A0A845DVK6</accession>
<dbReference type="EMBL" id="WMET01000006">
    <property type="protein sequence ID" value="MYL21701.1"/>
    <property type="molecule type" value="Genomic_DNA"/>
</dbReference>
<evidence type="ECO:0000256" key="1">
    <source>
        <dbReference type="ARBA" id="ARBA00004141"/>
    </source>
</evidence>
<proteinExistence type="predicted"/>
<keyword evidence="4 5" id="KW-0472">Membrane</keyword>
<feature type="transmembrane region" description="Helical" evidence="5">
    <location>
        <begin position="122"/>
        <end position="151"/>
    </location>
</feature>
<evidence type="ECO:0000256" key="4">
    <source>
        <dbReference type="ARBA" id="ARBA00023136"/>
    </source>
</evidence>
<dbReference type="Proteomes" id="UP000460949">
    <property type="component" value="Unassembled WGS sequence"/>
</dbReference>
<organism evidence="6 7">
    <name type="scientific">Halobacillus litoralis</name>
    <dbReference type="NCBI Taxonomy" id="45668"/>
    <lineage>
        <taxon>Bacteria</taxon>
        <taxon>Bacillati</taxon>
        <taxon>Bacillota</taxon>
        <taxon>Bacilli</taxon>
        <taxon>Bacillales</taxon>
        <taxon>Bacillaceae</taxon>
        <taxon>Halobacillus</taxon>
    </lineage>
</organism>
<gene>
    <name evidence="6" type="ORF">GLW04_17520</name>
</gene>
<dbReference type="PANTHER" id="PTHR12714">
    <property type="entry name" value="PROTEIN-S ISOPRENYLCYSTEINE O-METHYLTRANSFERASE"/>
    <property type="match status" value="1"/>
</dbReference>
<name>A0A845DVK6_9BACI</name>
<dbReference type="GO" id="GO:0016020">
    <property type="term" value="C:membrane"/>
    <property type="evidence" value="ECO:0007669"/>
    <property type="project" value="UniProtKB-SubCell"/>
</dbReference>
<feature type="transmembrane region" description="Helical" evidence="5">
    <location>
        <begin position="66"/>
        <end position="85"/>
    </location>
</feature>
<keyword evidence="2 5" id="KW-0812">Transmembrane</keyword>
<evidence type="ECO:0000313" key="7">
    <source>
        <dbReference type="Proteomes" id="UP000460949"/>
    </source>
</evidence>
<feature type="transmembrane region" description="Helical" evidence="5">
    <location>
        <begin position="6"/>
        <end position="24"/>
    </location>
</feature>